<feature type="region of interest" description="Disordered" evidence="1">
    <location>
        <begin position="1"/>
        <end position="87"/>
    </location>
</feature>
<dbReference type="EMBL" id="AMZH03004070">
    <property type="protein sequence ID" value="RRT70286.1"/>
    <property type="molecule type" value="Genomic_DNA"/>
</dbReference>
<dbReference type="Proteomes" id="UP000287651">
    <property type="component" value="Unassembled WGS sequence"/>
</dbReference>
<reference evidence="2 3" key="1">
    <citation type="journal article" date="2014" name="Agronomy (Basel)">
        <title>A Draft Genome Sequence for Ensete ventricosum, the Drought-Tolerant Tree Against Hunger.</title>
        <authorList>
            <person name="Harrison J."/>
            <person name="Moore K.A."/>
            <person name="Paszkiewicz K."/>
            <person name="Jones T."/>
            <person name="Grant M."/>
            <person name="Ambacheew D."/>
            <person name="Muzemil S."/>
            <person name="Studholme D.J."/>
        </authorList>
    </citation>
    <scope>NUCLEOTIDE SEQUENCE [LARGE SCALE GENOMIC DNA]</scope>
</reference>
<organism evidence="2 3">
    <name type="scientific">Ensete ventricosum</name>
    <name type="common">Abyssinian banana</name>
    <name type="synonym">Musa ensete</name>
    <dbReference type="NCBI Taxonomy" id="4639"/>
    <lineage>
        <taxon>Eukaryota</taxon>
        <taxon>Viridiplantae</taxon>
        <taxon>Streptophyta</taxon>
        <taxon>Embryophyta</taxon>
        <taxon>Tracheophyta</taxon>
        <taxon>Spermatophyta</taxon>
        <taxon>Magnoliopsida</taxon>
        <taxon>Liliopsida</taxon>
        <taxon>Zingiberales</taxon>
        <taxon>Musaceae</taxon>
        <taxon>Ensete</taxon>
    </lineage>
</organism>
<accession>A0A427A254</accession>
<evidence type="ECO:0000256" key="1">
    <source>
        <dbReference type="SAM" id="MobiDB-lite"/>
    </source>
</evidence>
<proteinExistence type="predicted"/>
<gene>
    <name evidence="2" type="ORF">B296_00032364</name>
</gene>
<dbReference type="AlphaFoldDB" id="A0A427A254"/>
<evidence type="ECO:0000313" key="3">
    <source>
        <dbReference type="Proteomes" id="UP000287651"/>
    </source>
</evidence>
<name>A0A427A254_ENSVE</name>
<comment type="caution">
    <text evidence="2">The sequence shown here is derived from an EMBL/GenBank/DDBJ whole genome shotgun (WGS) entry which is preliminary data.</text>
</comment>
<feature type="compositionally biased region" description="Basic and acidic residues" evidence="1">
    <location>
        <begin position="32"/>
        <end position="47"/>
    </location>
</feature>
<sequence>MRVGPLCAFGRPPEFHGIGGISPREVVSADGRSGEIDRRRLIEGEQGKKKKRKKKKEEERTLRHPRSRAVTARGSPASHRSPRLRAIFLPREETECLPA</sequence>
<protein>
    <submittedName>
        <fullName evidence="2">Uncharacterized protein</fullName>
    </submittedName>
</protein>
<evidence type="ECO:0000313" key="2">
    <source>
        <dbReference type="EMBL" id="RRT70286.1"/>
    </source>
</evidence>